<name>A0A382UBP1_9ZZZZ</name>
<reference evidence="2" key="1">
    <citation type="submission" date="2018-05" db="EMBL/GenBank/DDBJ databases">
        <authorList>
            <person name="Lanie J.A."/>
            <person name="Ng W.-L."/>
            <person name="Kazmierczak K.M."/>
            <person name="Andrzejewski T.M."/>
            <person name="Davidsen T.M."/>
            <person name="Wayne K.J."/>
            <person name="Tettelin H."/>
            <person name="Glass J.I."/>
            <person name="Rusch D."/>
            <person name="Podicherti R."/>
            <person name="Tsui H.-C.T."/>
            <person name="Winkler M.E."/>
        </authorList>
    </citation>
    <scope>NUCLEOTIDE SEQUENCE</scope>
</reference>
<feature type="domain" description="DUF58" evidence="1">
    <location>
        <begin position="52"/>
        <end position="254"/>
    </location>
</feature>
<sequence length="277" mass="30887">MAKSAHNLQRRAEDVAVAFPPLLTAAERVAASVVQGVHGRRRPGPGETFWQFRRYQPTDPVSLIDWRQSAKSQRVYVREQEWEASQSVWLWCDRSPSMGFRSKTISESKEIRAKVLLLALASLLLRAGEQVGLVQNGAKSLRGNGALSRLAEEINRGNELVRTSTPPRLKLPRHAEIVLISDFLEPPDDLQNTVKWFSGQGLAGHLVQVLDPAEETLPFTGRTRFTGLEGEGEAVIGRVEAVRADYSKNLSLHRDNLAAIARQTGWSFVAYRTDRSP</sequence>
<dbReference type="PANTHER" id="PTHR33608">
    <property type="entry name" value="BLL2464 PROTEIN"/>
    <property type="match status" value="1"/>
</dbReference>
<accession>A0A382UBP1</accession>
<evidence type="ECO:0000259" key="1">
    <source>
        <dbReference type="Pfam" id="PF01882"/>
    </source>
</evidence>
<evidence type="ECO:0000313" key="2">
    <source>
        <dbReference type="EMBL" id="SVD31482.1"/>
    </source>
</evidence>
<dbReference type="EMBL" id="UINC01142878">
    <property type="protein sequence ID" value="SVD31482.1"/>
    <property type="molecule type" value="Genomic_DNA"/>
</dbReference>
<dbReference type="InterPro" id="IPR002881">
    <property type="entry name" value="DUF58"/>
</dbReference>
<dbReference type="PANTHER" id="PTHR33608:SF6">
    <property type="entry name" value="BLL2464 PROTEIN"/>
    <property type="match status" value="1"/>
</dbReference>
<feature type="non-terminal residue" evidence="2">
    <location>
        <position position="277"/>
    </location>
</feature>
<dbReference type="Pfam" id="PF01882">
    <property type="entry name" value="DUF58"/>
    <property type="match status" value="1"/>
</dbReference>
<organism evidence="2">
    <name type="scientific">marine metagenome</name>
    <dbReference type="NCBI Taxonomy" id="408172"/>
    <lineage>
        <taxon>unclassified sequences</taxon>
        <taxon>metagenomes</taxon>
        <taxon>ecological metagenomes</taxon>
    </lineage>
</organism>
<gene>
    <name evidence="2" type="ORF">METZ01_LOCUS384336</name>
</gene>
<protein>
    <recommendedName>
        <fullName evidence="1">DUF58 domain-containing protein</fullName>
    </recommendedName>
</protein>
<dbReference type="AlphaFoldDB" id="A0A382UBP1"/>
<proteinExistence type="predicted"/>